<organism evidence="1 2">
    <name type="scientific">Tanacetum coccineum</name>
    <dbReference type="NCBI Taxonomy" id="301880"/>
    <lineage>
        <taxon>Eukaryota</taxon>
        <taxon>Viridiplantae</taxon>
        <taxon>Streptophyta</taxon>
        <taxon>Embryophyta</taxon>
        <taxon>Tracheophyta</taxon>
        <taxon>Spermatophyta</taxon>
        <taxon>Magnoliopsida</taxon>
        <taxon>eudicotyledons</taxon>
        <taxon>Gunneridae</taxon>
        <taxon>Pentapetalae</taxon>
        <taxon>asterids</taxon>
        <taxon>campanulids</taxon>
        <taxon>Asterales</taxon>
        <taxon>Asteraceae</taxon>
        <taxon>Asteroideae</taxon>
        <taxon>Anthemideae</taxon>
        <taxon>Anthemidinae</taxon>
        <taxon>Tanacetum</taxon>
    </lineage>
</organism>
<accession>A0ABQ5GNU1</accession>
<evidence type="ECO:0000313" key="1">
    <source>
        <dbReference type="EMBL" id="GJT76567.1"/>
    </source>
</evidence>
<reference evidence="1" key="1">
    <citation type="journal article" date="2022" name="Int. J. Mol. Sci.">
        <title>Draft Genome of Tanacetum Coccineum: Genomic Comparison of Closely Related Tanacetum-Family Plants.</title>
        <authorList>
            <person name="Yamashiro T."/>
            <person name="Shiraishi A."/>
            <person name="Nakayama K."/>
            <person name="Satake H."/>
        </authorList>
    </citation>
    <scope>NUCLEOTIDE SEQUENCE</scope>
</reference>
<name>A0ABQ5GNU1_9ASTR</name>
<comment type="caution">
    <text evidence="1">The sequence shown here is derived from an EMBL/GenBank/DDBJ whole genome shotgun (WGS) entry which is preliminary data.</text>
</comment>
<gene>
    <name evidence="1" type="ORF">Tco_1043292</name>
</gene>
<protein>
    <submittedName>
        <fullName evidence="1">Uncharacterized protein</fullName>
    </submittedName>
</protein>
<reference evidence="1" key="2">
    <citation type="submission" date="2022-01" db="EMBL/GenBank/DDBJ databases">
        <authorList>
            <person name="Yamashiro T."/>
            <person name="Shiraishi A."/>
            <person name="Satake H."/>
            <person name="Nakayama K."/>
        </authorList>
    </citation>
    <scope>NUCLEOTIDE SEQUENCE</scope>
</reference>
<evidence type="ECO:0000313" key="2">
    <source>
        <dbReference type="Proteomes" id="UP001151760"/>
    </source>
</evidence>
<proteinExistence type="predicted"/>
<sequence length="300" mass="35203">MEAMRFLLVKYGENQEKGLIWDGRFKEWCNNNPNAPTSKFTSIYENLNPRPKDYPFKDWLLTKESTSLWHDQKSKEEERRKLEINIEEYEPPMVHIETFEVKRYSFDTGQSFICVTKELMDALPIGTKNGSRFRDMIRKEVDSGRRIYRQTFLIFFVLFQGCHITKKKFADTIRFQKFKRFLDKKKGFKELKLQVHFSTMLQASLYPKETEQVDGNVNKNLPDQYDIDFGEEGLAICFAAEARCCNLSLEDKALLTGGDCNIPYFQVLGYEDWTGAMADINEDGFCVYLYSMQLLLSLKT</sequence>
<dbReference type="Proteomes" id="UP001151760">
    <property type="component" value="Unassembled WGS sequence"/>
</dbReference>
<keyword evidence="2" id="KW-1185">Reference proteome</keyword>
<dbReference type="EMBL" id="BQNB010018635">
    <property type="protein sequence ID" value="GJT76567.1"/>
    <property type="molecule type" value="Genomic_DNA"/>
</dbReference>